<dbReference type="PANTHER" id="PTHR47690:SF1">
    <property type="entry name" value="GLUCOKINASE"/>
    <property type="match status" value="1"/>
</dbReference>
<evidence type="ECO:0000256" key="4">
    <source>
        <dbReference type="RuleBase" id="RU004046"/>
    </source>
</evidence>
<dbReference type="GO" id="GO:0006096">
    <property type="term" value="P:glycolytic process"/>
    <property type="evidence" value="ECO:0007669"/>
    <property type="project" value="UniProtKB-UniRule"/>
</dbReference>
<evidence type="ECO:0000256" key="2">
    <source>
        <dbReference type="ARBA" id="ARBA00022777"/>
    </source>
</evidence>
<evidence type="ECO:0000313" key="5">
    <source>
        <dbReference type="EMBL" id="MYZ48698.1"/>
    </source>
</evidence>
<dbReference type="Pfam" id="PF02685">
    <property type="entry name" value="Glucokinase"/>
    <property type="match status" value="1"/>
</dbReference>
<keyword evidence="2 3" id="KW-0418">Kinase</keyword>
<dbReference type="SUPFAM" id="SSF53067">
    <property type="entry name" value="Actin-like ATPase domain"/>
    <property type="match status" value="1"/>
</dbReference>
<dbReference type="PANTHER" id="PTHR47690">
    <property type="entry name" value="GLUCOKINASE"/>
    <property type="match status" value="1"/>
</dbReference>
<comment type="caution">
    <text evidence="5">The sequence shown here is derived from an EMBL/GenBank/DDBJ whole genome shotgun (WGS) entry which is preliminary data.</text>
</comment>
<name>A0A964T550_9HYPH</name>
<keyword evidence="6" id="KW-1185">Reference proteome</keyword>
<dbReference type="HAMAP" id="MF_00524">
    <property type="entry name" value="Glucokinase"/>
    <property type="match status" value="1"/>
</dbReference>
<accession>A0A964T550</accession>
<dbReference type="Gene3D" id="3.40.367.20">
    <property type="match status" value="1"/>
</dbReference>
<dbReference type="EMBL" id="SPKJ01000045">
    <property type="protein sequence ID" value="MYZ48698.1"/>
    <property type="molecule type" value="Genomic_DNA"/>
</dbReference>
<dbReference type="GO" id="GO:0004340">
    <property type="term" value="F:glucokinase activity"/>
    <property type="evidence" value="ECO:0007669"/>
    <property type="project" value="UniProtKB-UniRule"/>
</dbReference>
<organism evidence="5 6">
    <name type="scientific">Propylenella binzhouense</name>
    <dbReference type="NCBI Taxonomy" id="2555902"/>
    <lineage>
        <taxon>Bacteria</taxon>
        <taxon>Pseudomonadati</taxon>
        <taxon>Pseudomonadota</taxon>
        <taxon>Alphaproteobacteria</taxon>
        <taxon>Hyphomicrobiales</taxon>
        <taxon>Propylenellaceae</taxon>
        <taxon>Propylenella</taxon>
    </lineage>
</organism>
<keyword evidence="3" id="KW-0067">ATP-binding</keyword>
<gene>
    <name evidence="3 5" type="primary">glk</name>
    <name evidence="5" type="ORF">E4O86_13355</name>
</gene>
<dbReference type="OrthoDB" id="9800595at2"/>
<evidence type="ECO:0000256" key="3">
    <source>
        <dbReference type="HAMAP-Rule" id="MF_00524"/>
    </source>
</evidence>
<dbReference type="GO" id="GO:0005829">
    <property type="term" value="C:cytosol"/>
    <property type="evidence" value="ECO:0007669"/>
    <property type="project" value="TreeGrafter"/>
</dbReference>
<keyword evidence="3" id="KW-0324">Glycolysis</keyword>
<dbReference type="GO" id="GO:0005524">
    <property type="term" value="F:ATP binding"/>
    <property type="evidence" value="ECO:0007669"/>
    <property type="project" value="UniProtKB-UniRule"/>
</dbReference>
<feature type="binding site" evidence="3">
    <location>
        <begin position="18"/>
        <end position="23"/>
    </location>
    <ligand>
        <name>ATP</name>
        <dbReference type="ChEBI" id="CHEBI:30616"/>
    </ligand>
</feature>
<dbReference type="InterPro" id="IPR050201">
    <property type="entry name" value="Bacterial_glucokinase"/>
</dbReference>
<keyword evidence="1 3" id="KW-0808">Transferase</keyword>
<dbReference type="Proteomes" id="UP000773614">
    <property type="component" value="Unassembled WGS sequence"/>
</dbReference>
<dbReference type="GO" id="GO:0005536">
    <property type="term" value="F:D-glucose binding"/>
    <property type="evidence" value="ECO:0007669"/>
    <property type="project" value="InterPro"/>
</dbReference>
<evidence type="ECO:0000256" key="1">
    <source>
        <dbReference type="ARBA" id="ARBA00022679"/>
    </source>
</evidence>
<sequence>MSLLQAAIEPLAFPVLIGDIGGTNVRFALLSDANAEPRSFPPVETRSYPDIETAIEENVLAHTSVMPRSAVIAVAGPVSGNEVDLTNADWIVRPHDIVERIGVADVILLNDFEALALALPELKDNDLHRIGGGAIETFCTKVVVGPGTGLGVGGLAHAARIWVPLPGEGGHVSFGPVEPDEFPVWRAIEPEHGRISAESLLAGRGIVRLYRAVATVEGSMPQLHSPAMITDAALSGTDPCAERTIELYARLLGRLAGDLALVLMARGGVYVGGGIAPRLIPFLERGEFRRAFEAKAPHDELMRGMSTVVITRESPALLGLAAFARTPNRFGVSLTGRRWKKAAVAAH</sequence>
<keyword evidence="3" id="KW-0963">Cytoplasm</keyword>
<comment type="subcellular location">
    <subcellularLocation>
        <location evidence="3">Cytoplasm</location>
    </subcellularLocation>
</comment>
<dbReference type="EC" id="2.7.1.2" evidence="3"/>
<keyword evidence="3" id="KW-0547">Nucleotide-binding</keyword>
<comment type="catalytic activity">
    <reaction evidence="3">
        <text>D-glucose + ATP = D-glucose 6-phosphate + ADP + H(+)</text>
        <dbReference type="Rhea" id="RHEA:17825"/>
        <dbReference type="ChEBI" id="CHEBI:4167"/>
        <dbReference type="ChEBI" id="CHEBI:15378"/>
        <dbReference type="ChEBI" id="CHEBI:30616"/>
        <dbReference type="ChEBI" id="CHEBI:61548"/>
        <dbReference type="ChEBI" id="CHEBI:456216"/>
        <dbReference type="EC" id="2.7.1.2"/>
    </reaction>
</comment>
<dbReference type="InterPro" id="IPR003836">
    <property type="entry name" value="Glucokinase"/>
</dbReference>
<dbReference type="NCBIfam" id="TIGR00749">
    <property type="entry name" value="glk"/>
    <property type="match status" value="1"/>
</dbReference>
<proteinExistence type="inferred from homology"/>
<dbReference type="CDD" id="cd24008">
    <property type="entry name" value="ASKHA_NBD_GLK"/>
    <property type="match status" value="1"/>
</dbReference>
<evidence type="ECO:0000313" key="6">
    <source>
        <dbReference type="Proteomes" id="UP000773614"/>
    </source>
</evidence>
<comment type="similarity">
    <text evidence="3 4">Belongs to the bacterial glucokinase family.</text>
</comment>
<reference evidence="5" key="1">
    <citation type="submission" date="2019-03" db="EMBL/GenBank/DDBJ databases">
        <title>Afifella sp. nov., isolated from activated sludge.</title>
        <authorList>
            <person name="Li Q."/>
            <person name="Liu Y."/>
        </authorList>
    </citation>
    <scope>NUCLEOTIDE SEQUENCE</scope>
    <source>
        <strain evidence="5">L72</strain>
    </source>
</reference>
<protein>
    <recommendedName>
        <fullName evidence="3">Glucokinase</fullName>
        <ecNumber evidence="3">2.7.1.2</ecNumber>
    </recommendedName>
    <alternativeName>
        <fullName evidence="3">Glucose kinase</fullName>
    </alternativeName>
</protein>
<dbReference type="InterPro" id="IPR043129">
    <property type="entry name" value="ATPase_NBD"/>
</dbReference>
<dbReference type="AlphaFoldDB" id="A0A964T550"/>
<dbReference type="Gene3D" id="3.30.420.40">
    <property type="match status" value="1"/>
</dbReference>